<proteinExistence type="predicted"/>
<name>A0AAV2VJN0_9VIBR</name>
<gene>
    <name evidence="1" type="ORF">VIBNISOn1_1160083</name>
</gene>
<comment type="caution">
    <text evidence="1">The sequence shown here is derived from an EMBL/GenBank/DDBJ whole genome shotgun (WGS) entry which is preliminary data.</text>
</comment>
<reference evidence="1 2" key="1">
    <citation type="journal article" date="2013" name="ISME J.">
        <title>Comparative genomics of pathogenic lineages of Vibrio nigripulchritudo identifies virulence-associated traits.</title>
        <authorList>
            <person name="Goudenege D."/>
            <person name="Labreuche Y."/>
            <person name="Krin E."/>
            <person name="Ansquer D."/>
            <person name="Mangenot S."/>
            <person name="Calteau A."/>
            <person name="Medigue C."/>
            <person name="Mazel D."/>
            <person name="Polz M.F."/>
            <person name="Le Roux F."/>
        </authorList>
    </citation>
    <scope>NUCLEOTIDE SEQUENCE [LARGE SCALE GENOMIC DNA]</scope>
    <source>
        <strain evidence="1 2">SOn1</strain>
    </source>
</reference>
<sequence>MNKASHILVVASGDQGQSTKSLTQDVLNQLQGDDTKITVMAPDQSQIEGYAGITVSQKSMTPSNNPLVRWYRALAFCCCVIFARLRYGEISSVLLTSQPSASYPVFFLRNLLKYQVVQLISQPVSWTPKNGLCLTKADRVFYLQSMRESMLEAIACQWKECPNTTAHQQAQDIIQSERYTPFKMGYIYVDQPMQEENSLKRVFCETQTRNLAHLLDALAHIRKENRPAIYLKETGANIHKNTDIKHQSTLLGCQRCEEDVQWAPGNIYLALPGNLDNERQVLKALSTGMCVIIPADGSFWDLALSNQVNCLKYKPYDMSSLKEKLEQVKANPVALQNIAKAGAHIAHGYRADKCYTSIISALTNRSTTEQHHD</sequence>
<evidence type="ECO:0000313" key="1">
    <source>
        <dbReference type="EMBL" id="CCO44575.1"/>
    </source>
</evidence>
<dbReference type="AlphaFoldDB" id="A0AAV2VJN0"/>
<dbReference type="RefSeq" id="WP_022610380.1">
    <property type="nucleotide sequence ID" value="NZ_LK391965.1"/>
</dbReference>
<accession>A0AAV2VJN0</accession>
<dbReference type="SUPFAM" id="SSF53756">
    <property type="entry name" value="UDP-Glycosyltransferase/glycogen phosphorylase"/>
    <property type="match status" value="1"/>
</dbReference>
<protein>
    <submittedName>
        <fullName evidence="1">Uncharacterized protein</fullName>
    </submittedName>
</protein>
<dbReference type="Proteomes" id="UP000018211">
    <property type="component" value="Unassembled WGS sequence"/>
</dbReference>
<evidence type="ECO:0000313" key="2">
    <source>
        <dbReference type="Proteomes" id="UP000018211"/>
    </source>
</evidence>
<organism evidence="1 2">
    <name type="scientific">Vibrio nigripulchritudo SOn1</name>
    <dbReference type="NCBI Taxonomy" id="1238450"/>
    <lineage>
        <taxon>Bacteria</taxon>
        <taxon>Pseudomonadati</taxon>
        <taxon>Pseudomonadota</taxon>
        <taxon>Gammaproteobacteria</taxon>
        <taxon>Vibrionales</taxon>
        <taxon>Vibrionaceae</taxon>
        <taxon>Vibrio</taxon>
    </lineage>
</organism>
<dbReference type="EMBL" id="CAOF01000020">
    <property type="protein sequence ID" value="CCO44575.1"/>
    <property type="molecule type" value="Genomic_DNA"/>
</dbReference>